<protein>
    <submittedName>
        <fullName evidence="2">5425_t:CDS:1</fullName>
    </submittedName>
</protein>
<organism evidence="2 3">
    <name type="scientific">Funneliformis geosporum</name>
    <dbReference type="NCBI Taxonomy" id="1117311"/>
    <lineage>
        <taxon>Eukaryota</taxon>
        <taxon>Fungi</taxon>
        <taxon>Fungi incertae sedis</taxon>
        <taxon>Mucoromycota</taxon>
        <taxon>Glomeromycotina</taxon>
        <taxon>Glomeromycetes</taxon>
        <taxon>Glomerales</taxon>
        <taxon>Glomeraceae</taxon>
        <taxon>Funneliformis</taxon>
    </lineage>
</organism>
<evidence type="ECO:0000256" key="1">
    <source>
        <dbReference type="SAM" id="MobiDB-lite"/>
    </source>
</evidence>
<comment type="caution">
    <text evidence="2">The sequence shown here is derived from an EMBL/GenBank/DDBJ whole genome shotgun (WGS) entry which is preliminary data.</text>
</comment>
<accession>A0A9W4SUW2</accession>
<gene>
    <name evidence="2" type="ORF">FWILDA_LOCUS9358</name>
</gene>
<evidence type="ECO:0000313" key="2">
    <source>
        <dbReference type="EMBL" id="CAI2179982.1"/>
    </source>
</evidence>
<feature type="region of interest" description="Disordered" evidence="1">
    <location>
        <begin position="32"/>
        <end position="60"/>
    </location>
</feature>
<dbReference type="AlphaFoldDB" id="A0A9W4SUW2"/>
<dbReference type="EMBL" id="CAMKVN010002189">
    <property type="protein sequence ID" value="CAI2179982.1"/>
    <property type="molecule type" value="Genomic_DNA"/>
</dbReference>
<sequence length="60" mass="6916">MLQLDEIDMMEQFQHEEANEKKLLSFNFGISSKAQPGSENEMSKKGSSNIEQNNEMMEMT</sequence>
<name>A0A9W4SUW2_9GLOM</name>
<evidence type="ECO:0000313" key="3">
    <source>
        <dbReference type="Proteomes" id="UP001153678"/>
    </source>
</evidence>
<reference evidence="2" key="1">
    <citation type="submission" date="2022-08" db="EMBL/GenBank/DDBJ databases">
        <authorList>
            <person name="Kallberg Y."/>
            <person name="Tangrot J."/>
            <person name="Rosling A."/>
        </authorList>
    </citation>
    <scope>NUCLEOTIDE SEQUENCE</scope>
    <source>
        <strain evidence="2">Wild A</strain>
    </source>
</reference>
<dbReference type="Proteomes" id="UP001153678">
    <property type="component" value="Unassembled WGS sequence"/>
</dbReference>
<proteinExistence type="predicted"/>
<keyword evidence="3" id="KW-1185">Reference proteome</keyword>